<organism evidence="1">
    <name type="scientific">bioreactor metagenome</name>
    <dbReference type="NCBI Taxonomy" id="1076179"/>
    <lineage>
        <taxon>unclassified sequences</taxon>
        <taxon>metagenomes</taxon>
        <taxon>ecological metagenomes</taxon>
    </lineage>
</organism>
<protein>
    <recommendedName>
        <fullName evidence="2">Glycoside hydrolase family 5 domain-containing protein</fullName>
    </recommendedName>
</protein>
<dbReference type="Gene3D" id="3.20.20.80">
    <property type="entry name" value="Glycosidases"/>
    <property type="match status" value="1"/>
</dbReference>
<dbReference type="EMBL" id="VSSQ01021155">
    <property type="protein sequence ID" value="MPM66552.1"/>
    <property type="molecule type" value="Genomic_DNA"/>
</dbReference>
<comment type="caution">
    <text evidence="1">The sequence shown here is derived from an EMBL/GenBank/DDBJ whole genome shotgun (WGS) entry which is preliminary data.</text>
</comment>
<dbReference type="AlphaFoldDB" id="A0A645BN02"/>
<gene>
    <name evidence="1" type="ORF">SDC9_113461</name>
</gene>
<dbReference type="InterPro" id="IPR017853">
    <property type="entry name" value="GH"/>
</dbReference>
<evidence type="ECO:0000313" key="1">
    <source>
        <dbReference type="EMBL" id="MPM66552.1"/>
    </source>
</evidence>
<evidence type="ECO:0008006" key="2">
    <source>
        <dbReference type="Google" id="ProtNLM"/>
    </source>
</evidence>
<accession>A0A645BN02</accession>
<sequence length="333" mass="38569">MYRRSDFNQWRFGANFIPSTAVNQLEMWQPETFDPATIERELGWGASLGMRVMRVYLHDLLWVQNASGFLERIEQYLVIADRFDIRTVFVFFDDCWSNEFALGPQPPPRPGVHNSGWVQSPGRRAADNPAEWARLQDYVQGVMRRFSHDRRILAWDLYNEPGNGAAGTHDHPAECRGSRSKALLNAAFDWALMTRCIQPVTVGVWSLDAPFDELNRIAIDRSEVVSFHCYAPPGELRERVNFLRFLADGRPLLCTEYMARKRGSTFQDCLPLLKAHDVTAIHWGLVAGKTNTIYPWNWDCRQGEPEQWFHDVFRPDGKLLYEEERKAFQTVNI</sequence>
<dbReference type="SUPFAM" id="SSF51445">
    <property type="entry name" value="(Trans)glycosidases"/>
    <property type="match status" value="1"/>
</dbReference>
<reference evidence="1" key="1">
    <citation type="submission" date="2019-08" db="EMBL/GenBank/DDBJ databases">
        <authorList>
            <person name="Kucharzyk K."/>
            <person name="Murdoch R.W."/>
            <person name="Higgins S."/>
            <person name="Loffler F."/>
        </authorList>
    </citation>
    <scope>NUCLEOTIDE SEQUENCE</scope>
</reference>
<name>A0A645BN02_9ZZZZ</name>
<proteinExistence type="predicted"/>